<dbReference type="PANTHER" id="PTHR43639:SF1">
    <property type="entry name" value="SHORT-CHAIN DEHYDROGENASE_REDUCTASE FAMILY PROTEIN"/>
    <property type="match status" value="1"/>
</dbReference>
<dbReference type="AlphaFoldDB" id="A0A1H4ZUP7"/>
<dbReference type="Gene3D" id="3.40.50.720">
    <property type="entry name" value="NAD(P)-binding Rossmann-like Domain"/>
    <property type="match status" value="1"/>
</dbReference>
<proteinExistence type="inferred from homology"/>
<evidence type="ECO:0000313" key="4">
    <source>
        <dbReference type="Proteomes" id="UP000183561"/>
    </source>
</evidence>
<name>A0A1H4ZUP7_9NOCA</name>
<dbReference type="PRINTS" id="PR00081">
    <property type="entry name" value="GDHRDH"/>
</dbReference>
<gene>
    <name evidence="3" type="ORF">SAMN04490239_7842</name>
</gene>
<protein>
    <recommendedName>
        <fullName evidence="5">NAD(P)-dependent dehydrogenase, short-chain alcohol dehydrogenase family</fullName>
    </recommendedName>
</protein>
<dbReference type="SUPFAM" id="SSF51735">
    <property type="entry name" value="NAD(P)-binding Rossmann-fold domains"/>
    <property type="match status" value="1"/>
</dbReference>
<organism evidence="3 4">
    <name type="scientific">Rhodococcus koreensis</name>
    <dbReference type="NCBI Taxonomy" id="99653"/>
    <lineage>
        <taxon>Bacteria</taxon>
        <taxon>Bacillati</taxon>
        <taxon>Actinomycetota</taxon>
        <taxon>Actinomycetes</taxon>
        <taxon>Mycobacteriales</taxon>
        <taxon>Nocardiaceae</taxon>
        <taxon>Rhodococcus</taxon>
    </lineage>
</organism>
<sequence>MVSEHILVTGGSRGIGAAVVRLAVHRGYQVTFTYQNDDEAAAHLVHQCGIRATAVRADVRDAALAAAVVGAADERGQLTAVVNNAGTTGPLGTFLTTTDASLREVFDVNVFGTINYARAAAEHWVREGRPGVLVNLSSVAAGTGAPGEYVGYAASKAAVDSLTTGLGRELASANIRVVGVAPGTTDTDIHAAAGDPGRPERVAGRIPLGRVATPEEIAEAVLWALSHQASYVTATTIAVAGGL</sequence>
<dbReference type="InterPro" id="IPR002347">
    <property type="entry name" value="SDR_fam"/>
</dbReference>
<dbReference type="EMBL" id="FNSV01000005">
    <property type="protein sequence ID" value="SED33224.1"/>
    <property type="molecule type" value="Genomic_DNA"/>
</dbReference>
<dbReference type="CDD" id="cd05233">
    <property type="entry name" value="SDR_c"/>
    <property type="match status" value="1"/>
</dbReference>
<keyword evidence="4" id="KW-1185">Reference proteome</keyword>
<evidence type="ECO:0000256" key="1">
    <source>
        <dbReference type="ARBA" id="ARBA00006484"/>
    </source>
</evidence>
<dbReference type="InterPro" id="IPR020904">
    <property type="entry name" value="Sc_DH/Rdtase_CS"/>
</dbReference>
<dbReference type="Proteomes" id="UP000183561">
    <property type="component" value="Unassembled WGS sequence"/>
</dbReference>
<dbReference type="PROSITE" id="PS00061">
    <property type="entry name" value="ADH_SHORT"/>
    <property type="match status" value="1"/>
</dbReference>
<dbReference type="FunFam" id="3.40.50.720:FF:000084">
    <property type="entry name" value="Short-chain dehydrogenase reductase"/>
    <property type="match status" value="1"/>
</dbReference>
<evidence type="ECO:0000313" key="3">
    <source>
        <dbReference type="EMBL" id="SED33224.1"/>
    </source>
</evidence>
<dbReference type="Pfam" id="PF13561">
    <property type="entry name" value="adh_short_C2"/>
    <property type="match status" value="1"/>
</dbReference>
<evidence type="ECO:0000256" key="2">
    <source>
        <dbReference type="ARBA" id="ARBA00023002"/>
    </source>
</evidence>
<dbReference type="PANTHER" id="PTHR43639">
    <property type="entry name" value="OXIDOREDUCTASE, SHORT-CHAIN DEHYDROGENASE/REDUCTASE FAMILY (AFU_ORTHOLOGUE AFUA_5G02870)"/>
    <property type="match status" value="1"/>
</dbReference>
<evidence type="ECO:0008006" key="5">
    <source>
        <dbReference type="Google" id="ProtNLM"/>
    </source>
</evidence>
<reference evidence="4" key="1">
    <citation type="submission" date="2016-10" db="EMBL/GenBank/DDBJ databases">
        <authorList>
            <person name="Varghese N."/>
            <person name="Submissions S."/>
        </authorList>
    </citation>
    <scope>NUCLEOTIDE SEQUENCE [LARGE SCALE GENOMIC DNA]</scope>
    <source>
        <strain evidence="4">DSM 44498</strain>
    </source>
</reference>
<keyword evidence="2" id="KW-0560">Oxidoreductase</keyword>
<dbReference type="PRINTS" id="PR00080">
    <property type="entry name" value="SDRFAMILY"/>
</dbReference>
<dbReference type="GO" id="GO:0016491">
    <property type="term" value="F:oxidoreductase activity"/>
    <property type="evidence" value="ECO:0007669"/>
    <property type="project" value="UniProtKB-KW"/>
</dbReference>
<accession>A0A1H4ZUP7</accession>
<dbReference type="InterPro" id="IPR036291">
    <property type="entry name" value="NAD(P)-bd_dom_sf"/>
</dbReference>
<comment type="similarity">
    <text evidence="1">Belongs to the short-chain dehydrogenases/reductases (SDR) family.</text>
</comment>